<organism evidence="2">
    <name type="scientific">Guillardia theta (strain CCMP2712)</name>
    <name type="common">Cryptophyte</name>
    <dbReference type="NCBI Taxonomy" id="905079"/>
    <lineage>
        <taxon>Eukaryota</taxon>
        <taxon>Cryptophyceae</taxon>
        <taxon>Pyrenomonadales</taxon>
        <taxon>Geminigeraceae</taxon>
        <taxon>Guillardia</taxon>
    </lineage>
</organism>
<accession>L1IYJ2</accession>
<dbReference type="InterPro" id="IPR051681">
    <property type="entry name" value="Ser/Thr_Kinases-Pseudokinases"/>
</dbReference>
<dbReference type="InterPro" id="IPR011009">
    <property type="entry name" value="Kinase-like_dom_sf"/>
</dbReference>
<dbReference type="PROSITE" id="PS50011">
    <property type="entry name" value="PROTEIN_KINASE_DOM"/>
    <property type="match status" value="1"/>
</dbReference>
<keyword evidence="4" id="KW-1185">Reference proteome</keyword>
<dbReference type="STRING" id="905079.L1IYJ2"/>
<sequence>IGVGQDKSVYRGWWGSRDVAIVRFRSGNIDTEAGAMLRLSRHPHLITLYGFTTDAFGSKFLIEELAPLGSLDVVAENLAQELRADETGRQSIFLDILHQISSGMHGVVDAGLLHRDLSLRNILVVHLD</sequence>
<dbReference type="GO" id="GO:0004706">
    <property type="term" value="F:JUN kinase kinase kinase activity"/>
    <property type="evidence" value="ECO:0007669"/>
    <property type="project" value="TreeGrafter"/>
</dbReference>
<dbReference type="Gene3D" id="1.10.510.10">
    <property type="entry name" value="Transferase(Phosphotransferase) domain 1"/>
    <property type="match status" value="1"/>
</dbReference>
<dbReference type="InterPro" id="IPR008266">
    <property type="entry name" value="Tyr_kinase_AS"/>
</dbReference>
<dbReference type="Pfam" id="PF07714">
    <property type="entry name" value="PK_Tyr_Ser-Thr"/>
    <property type="match status" value="1"/>
</dbReference>
<dbReference type="AlphaFoldDB" id="L1IYJ2"/>
<feature type="domain" description="Protein kinase" evidence="1">
    <location>
        <begin position="1"/>
        <end position="128"/>
    </location>
</feature>
<dbReference type="SUPFAM" id="SSF56112">
    <property type="entry name" value="Protein kinase-like (PK-like)"/>
    <property type="match status" value="1"/>
</dbReference>
<evidence type="ECO:0000313" key="3">
    <source>
        <dbReference type="EnsemblProtists" id="EKX41286"/>
    </source>
</evidence>
<dbReference type="PROSITE" id="PS00109">
    <property type="entry name" value="PROTEIN_KINASE_TYR"/>
    <property type="match status" value="1"/>
</dbReference>
<name>L1IYJ2_GUITC</name>
<dbReference type="RefSeq" id="XP_005828266.1">
    <property type="nucleotide sequence ID" value="XM_005828209.1"/>
</dbReference>
<dbReference type="InterPro" id="IPR001245">
    <property type="entry name" value="Ser-Thr/Tyr_kinase_cat_dom"/>
</dbReference>
<reference evidence="4" key="2">
    <citation type="submission" date="2012-11" db="EMBL/GenBank/DDBJ databases">
        <authorList>
            <person name="Kuo A."/>
            <person name="Curtis B.A."/>
            <person name="Tanifuji G."/>
            <person name="Burki F."/>
            <person name="Gruber A."/>
            <person name="Irimia M."/>
            <person name="Maruyama S."/>
            <person name="Arias M.C."/>
            <person name="Ball S.G."/>
            <person name="Gile G.H."/>
            <person name="Hirakawa Y."/>
            <person name="Hopkins J.F."/>
            <person name="Rensing S.A."/>
            <person name="Schmutz J."/>
            <person name="Symeonidi A."/>
            <person name="Elias M."/>
            <person name="Eveleigh R.J."/>
            <person name="Herman E.K."/>
            <person name="Klute M.J."/>
            <person name="Nakayama T."/>
            <person name="Obornik M."/>
            <person name="Reyes-Prieto A."/>
            <person name="Armbrust E.V."/>
            <person name="Aves S.J."/>
            <person name="Beiko R.G."/>
            <person name="Coutinho P."/>
            <person name="Dacks J.B."/>
            <person name="Durnford D.G."/>
            <person name="Fast N.M."/>
            <person name="Green B.R."/>
            <person name="Grisdale C."/>
            <person name="Hempe F."/>
            <person name="Henrissat B."/>
            <person name="Hoppner M.P."/>
            <person name="Ishida K.-I."/>
            <person name="Kim E."/>
            <person name="Koreny L."/>
            <person name="Kroth P.G."/>
            <person name="Liu Y."/>
            <person name="Malik S.-B."/>
            <person name="Maier U.G."/>
            <person name="McRose D."/>
            <person name="Mock T."/>
            <person name="Neilson J.A."/>
            <person name="Onodera N.T."/>
            <person name="Poole A.M."/>
            <person name="Pritham E.J."/>
            <person name="Richards T.A."/>
            <person name="Rocap G."/>
            <person name="Roy S.W."/>
            <person name="Sarai C."/>
            <person name="Schaack S."/>
            <person name="Shirato S."/>
            <person name="Slamovits C.H."/>
            <person name="Spencer D.F."/>
            <person name="Suzuki S."/>
            <person name="Worden A.Z."/>
            <person name="Zauner S."/>
            <person name="Barry K."/>
            <person name="Bell C."/>
            <person name="Bharti A.K."/>
            <person name="Crow J.A."/>
            <person name="Grimwood J."/>
            <person name="Kramer R."/>
            <person name="Lindquist E."/>
            <person name="Lucas S."/>
            <person name="Salamov A."/>
            <person name="McFadden G.I."/>
            <person name="Lane C.E."/>
            <person name="Keeling P.J."/>
            <person name="Gray M.W."/>
            <person name="Grigoriev I.V."/>
            <person name="Archibald J.M."/>
        </authorList>
    </citation>
    <scope>NUCLEOTIDE SEQUENCE</scope>
    <source>
        <strain evidence="4">CCMP2712</strain>
    </source>
</reference>
<reference evidence="3" key="3">
    <citation type="submission" date="2015-06" db="UniProtKB">
        <authorList>
            <consortium name="EnsemblProtists"/>
        </authorList>
    </citation>
    <scope>IDENTIFICATION</scope>
</reference>
<evidence type="ECO:0000313" key="4">
    <source>
        <dbReference type="Proteomes" id="UP000011087"/>
    </source>
</evidence>
<dbReference type="Proteomes" id="UP000011087">
    <property type="component" value="Unassembled WGS sequence"/>
</dbReference>
<dbReference type="KEGG" id="gtt:GUITHDRAFT_44538"/>
<dbReference type="EnsemblProtists" id="EKX41286">
    <property type="protein sequence ID" value="EKX41286"/>
    <property type="gene ID" value="GUITHDRAFT_44538"/>
</dbReference>
<feature type="non-terminal residue" evidence="2">
    <location>
        <position position="1"/>
    </location>
</feature>
<evidence type="ECO:0000313" key="2">
    <source>
        <dbReference type="EMBL" id="EKX41286.1"/>
    </source>
</evidence>
<feature type="non-terminal residue" evidence="2">
    <location>
        <position position="128"/>
    </location>
</feature>
<gene>
    <name evidence="2" type="ORF">GUITHDRAFT_44538</name>
</gene>
<dbReference type="eggNOG" id="KOG0200">
    <property type="taxonomic scope" value="Eukaryota"/>
</dbReference>
<dbReference type="GeneID" id="17297934"/>
<dbReference type="HOGENOM" id="CLU_1943538_0_0_1"/>
<dbReference type="PANTHER" id="PTHR44329:SF297">
    <property type="entry name" value="RECEPTOR-INTERACTING SERINE_THREONINE-PROTEIN KINASE 3"/>
    <property type="match status" value="1"/>
</dbReference>
<dbReference type="PaxDb" id="55529-EKX41286"/>
<dbReference type="PANTHER" id="PTHR44329">
    <property type="entry name" value="SERINE/THREONINE-PROTEIN KINASE TNNI3K-RELATED"/>
    <property type="match status" value="1"/>
</dbReference>
<proteinExistence type="predicted"/>
<dbReference type="GO" id="GO:0005524">
    <property type="term" value="F:ATP binding"/>
    <property type="evidence" value="ECO:0007669"/>
    <property type="project" value="InterPro"/>
</dbReference>
<dbReference type="InterPro" id="IPR000719">
    <property type="entry name" value="Prot_kinase_dom"/>
</dbReference>
<evidence type="ECO:0000259" key="1">
    <source>
        <dbReference type="PROSITE" id="PS50011"/>
    </source>
</evidence>
<dbReference type="EMBL" id="JH993025">
    <property type="protein sequence ID" value="EKX41286.1"/>
    <property type="molecule type" value="Genomic_DNA"/>
</dbReference>
<reference evidence="2 4" key="1">
    <citation type="journal article" date="2012" name="Nature">
        <title>Algal genomes reveal evolutionary mosaicism and the fate of nucleomorphs.</title>
        <authorList>
            <consortium name="DOE Joint Genome Institute"/>
            <person name="Curtis B.A."/>
            <person name="Tanifuji G."/>
            <person name="Burki F."/>
            <person name="Gruber A."/>
            <person name="Irimia M."/>
            <person name="Maruyama S."/>
            <person name="Arias M.C."/>
            <person name="Ball S.G."/>
            <person name="Gile G.H."/>
            <person name="Hirakawa Y."/>
            <person name="Hopkins J.F."/>
            <person name="Kuo A."/>
            <person name="Rensing S.A."/>
            <person name="Schmutz J."/>
            <person name="Symeonidi A."/>
            <person name="Elias M."/>
            <person name="Eveleigh R.J."/>
            <person name="Herman E.K."/>
            <person name="Klute M.J."/>
            <person name="Nakayama T."/>
            <person name="Obornik M."/>
            <person name="Reyes-Prieto A."/>
            <person name="Armbrust E.V."/>
            <person name="Aves S.J."/>
            <person name="Beiko R.G."/>
            <person name="Coutinho P."/>
            <person name="Dacks J.B."/>
            <person name="Durnford D.G."/>
            <person name="Fast N.M."/>
            <person name="Green B.R."/>
            <person name="Grisdale C.J."/>
            <person name="Hempel F."/>
            <person name="Henrissat B."/>
            <person name="Hoppner M.P."/>
            <person name="Ishida K."/>
            <person name="Kim E."/>
            <person name="Koreny L."/>
            <person name="Kroth P.G."/>
            <person name="Liu Y."/>
            <person name="Malik S.B."/>
            <person name="Maier U.G."/>
            <person name="McRose D."/>
            <person name="Mock T."/>
            <person name="Neilson J.A."/>
            <person name="Onodera N.T."/>
            <person name="Poole A.M."/>
            <person name="Pritham E.J."/>
            <person name="Richards T.A."/>
            <person name="Rocap G."/>
            <person name="Roy S.W."/>
            <person name="Sarai C."/>
            <person name="Schaack S."/>
            <person name="Shirato S."/>
            <person name="Slamovits C.H."/>
            <person name="Spencer D.F."/>
            <person name="Suzuki S."/>
            <person name="Worden A.Z."/>
            <person name="Zauner S."/>
            <person name="Barry K."/>
            <person name="Bell C."/>
            <person name="Bharti A.K."/>
            <person name="Crow J.A."/>
            <person name="Grimwood J."/>
            <person name="Kramer R."/>
            <person name="Lindquist E."/>
            <person name="Lucas S."/>
            <person name="Salamov A."/>
            <person name="McFadden G.I."/>
            <person name="Lane C.E."/>
            <person name="Keeling P.J."/>
            <person name="Gray M.W."/>
            <person name="Grigoriev I.V."/>
            <person name="Archibald J.M."/>
        </authorList>
    </citation>
    <scope>NUCLEOTIDE SEQUENCE</scope>
    <source>
        <strain evidence="2 4">CCMP2712</strain>
    </source>
</reference>
<protein>
    <recommendedName>
        <fullName evidence="1">Protein kinase domain-containing protein</fullName>
    </recommendedName>
</protein>